<proteinExistence type="predicted"/>
<feature type="transmembrane region" description="Helical" evidence="1">
    <location>
        <begin position="348"/>
        <end position="369"/>
    </location>
</feature>
<evidence type="ECO:0000313" key="3">
    <source>
        <dbReference type="Proteomes" id="UP000060602"/>
    </source>
</evidence>
<name>A0A0X8NVX2_ALCXX</name>
<dbReference type="Proteomes" id="UP000060602">
    <property type="component" value="Chromosome"/>
</dbReference>
<keyword evidence="1" id="KW-1133">Transmembrane helix</keyword>
<keyword evidence="1" id="KW-0472">Membrane</keyword>
<protein>
    <submittedName>
        <fullName evidence="2">PepSY domain-containing protein</fullName>
    </submittedName>
</protein>
<sequence length="393" mass="42243">MKAKLRKSLRSAVSFLHRWTGMILGSVLVLAGLSGSLLAFDHELDGWLNSAMLRNTAGVCAAPLPPSAAARAVEQAWPGATVAAITLPQAPADSYRVQFKHASTTNNEAGVDACSGQLLASRDRDAVTLDRAHLMPLLLRWHMTLLQGKTGREVLGWLAVAWVALLLAGIYLAWPRPGHWRRSVTVTRGVGAFRTSYELHRAAGLVAALFLLVVAGSGFFMGLPQLGRQLVASVVPLPADARGATQAPLAAGEPEIGWDGAAARARALAPADATLVMLRRDPAHGVYQARVRRADDWQPVGTLRMFLAMRGGDLLSRADPISGTSAQRFLAVMFPLHSGSLYGLPTRILTAVLGLLPLLFFVTGLVIWISRRRLQHRGRQAAQARARAARQQA</sequence>
<dbReference type="AlphaFoldDB" id="A0A0X8NVX2"/>
<dbReference type="RefSeq" id="WP_061071303.1">
    <property type="nucleotide sequence ID" value="NZ_CP014060.2"/>
</dbReference>
<evidence type="ECO:0000256" key="1">
    <source>
        <dbReference type="SAM" id="Phobius"/>
    </source>
</evidence>
<dbReference type="EMBL" id="CP014060">
    <property type="protein sequence ID" value="AMG35319.1"/>
    <property type="molecule type" value="Genomic_DNA"/>
</dbReference>
<feature type="transmembrane region" description="Helical" evidence="1">
    <location>
        <begin position="202"/>
        <end position="223"/>
    </location>
</feature>
<reference evidence="3" key="1">
    <citation type="submission" date="2015-12" db="EMBL/GenBank/DDBJ databases">
        <title>FDA dAtabase for Regulatory Grade micrObial Sequences (FDA-ARGOS): Supporting development and validation of Infectious Disease Dx tests.</title>
        <authorList>
            <person name="Case J."/>
            <person name="Tallon L."/>
            <person name="Sadzewicz L."/>
            <person name="Sengamalay N."/>
            <person name="Ott S."/>
            <person name="Godinez A."/>
            <person name="Nagaraj S."/>
            <person name="Nadendla S."/>
            <person name="Sichtig H."/>
        </authorList>
    </citation>
    <scope>NUCLEOTIDE SEQUENCE [LARGE SCALE GENOMIC DNA]</scope>
    <source>
        <strain evidence="3">FDAARGOS_147</strain>
    </source>
</reference>
<dbReference type="Pfam" id="PF03929">
    <property type="entry name" value="PepSY_TM"/>
    <property type="match status" value="1"/>
</dbReference>
<dbReference type="PANTHER" id="PTHR34219:SF5">
    <property type="entry name" value="BLR4505 PROTEIN"/>
    <property type="match status" value="1"/>
</dbReference>
<dbReference type="InterPro" id="IPR005625">
    <property type="entry name" value="PepSY-ass_TM"/>
</dbReference>
<dbReference type="PANTHER" id="PTHR34219">
    <property type="entry name" value="IRON-REGULATED INNER MEMBRANE PROTEIN-RELATED"/>
    <property type="match status" value="1"/>
</dbReference>
<organism evidence="2 3">
    <name type="scientific">Alcaligenes xylosoxydans xylosoxydans</name>
    <name type="common">Achromobacter xylosoxidans</name>
    <dbReference type="NCBI Taxonomy" id="85698"/>
    <lineage>
        <taxon>Bacteria</taxon>
        <taxon>Pseudomonadati</taxon>
        <taxon>Pseudomonadota</taxon>
        <taxon>Betaproteobacteria</taxon>
        <taxon>Burkholderiales</taxon>
        <taxon>Alcaligenaceae</taxon>
        <taxon>Achromobacter</taxon>
    </lineage>
</organism>
<accession>A0A0X8NVX2</accession>
<keyword evidence="1" id="KW-0812">Transmembrane</keyword>
<gene>
    <name evidence="2" type="ORF">AL504_04260</name>
</gene>
<evidence type="ECO:0000313" key="2">
    <source>
        <dbReference type="EMBL" id="AMG35319.1"/>
    </source>
</evidence>
<feature type="transmembrane region" description="Helical" evidence="1">
    <location>
        <begin position="154"/>
        <end position="174"/>
    </location>
</feature>